<dbReference type="AlphaFoldDB" id="A0A0S7BEC8"/>
<evidence type="ECO:0000256" key="5">
    <source>
        <dbReference type="ARBA" id="ARBA00022946"/>
    </source>
</evidence>
<comment type="similarity">
    <text evidence="1">Belongs to the NADH dehydrogenase family.</text>
</comment>
<dbReference type="PANTHER" id="PTHR43706">
    <property type="entry name" value="NADH DEHYDROGENASE"/>
    <property type="match status" value="1"/>
</dbReference>
<keyword evidence="4" id="KW-0274">FAD</keyword>
<keyword evidence="3" id="KW-0285">Flavoprotein</keyword>
<dbReference type="GO" id="GO:0050136">
    <property type="term" value="F:NADH dehydrogenase (quinone) (non-electrogenic) activity"/>
    <property type="evidence" value="ECO:0007669"/>
    <property type="project" value="UniProtKB-EC"/>
</dbReference>
<dbReference type="Pfam" id="PF22366">
    <property type="entry name" value="NDH2_C"/>
    <property type="match status" value="1"/>
</dbReference>
<dbReference type="InterPro" id="IPR045024">
    <property type="entry name" value="NDH-2"/>
</dbReference>
<feature type="domain" description="FAD/NAD(P)-binding" evidence="9">
    <location>
        <begin position="9"/>
        <end position="326"/>
    </location>
</feature>
<dbReference type="InterPro" id="IPR023753">
    <property type="entry name" value="FAD/NAD-binding_dom"/>
</dbReference>
<evidence type="ECO:0000256" key="4">
    <source>
        <dbReference type="ARBA" id="ARBA00022827"/>
    </source>
</evidence>
<dbReference type="InterPro" id="IPR054585">
    <property type="entry name" value="NDH2-like_C"/>
</dbReference>
<evidence type="ECO:0000259" key="10">
    <source>
        <dbReference type="Pfam" id="PF22366"/>
    </source>
</evidence>
<keyword evidence="12" id="KW-1185">Reference proteome</keyword>
<accession>A0A0S7BEC8</accession>
<dbReference type="RefSeq" id="WP_152031713.1">
    <property type="nucleotide sequence ID" value="NZ_DF967972.1"/>
</dbReference>
<organism evidence="11">
    <name type="scientific">Longilinea arvoryzae</name>
    <dbReference type="NCBI Taxonomy" id="360412"/>
    <lineage>
        <taxon>Bacteria</taxon>
        <taxon>Bacillati</taxon>
        <taxon>Chloroflexota</taxon>
        <taxon>Anaerolineae</taxon>
        <taxon>Anaerolineales</taxon>
        <taxon>Anaerolineaceae</taxon>
        <taxon>Longilinea</taxon>
    </lineage>
</organism>
<dbReference type="PRINTS" id="PR00411">
    <property type="entry name" value="PNDRDTASEI"/>
</dbReference>
<dbReference type="EMBL" id="DF967972">
    <property type="protein sequence ID" value="GAP13280.1"/>
    <property type="molecule type" value="Genomic_DNA"/>
</dbReference>
<dbReference type="SUPFAM" id="SSF51905">
    <property type="entry name" value="FAD/NAD(P)-binding domain"/>
    <property type="match status" value="1"/>
</dbReference>
<dbReference type="Proteomes" id="UP000055060">
    <property type="component" value="Unassembled WGS sequence"/>
</dbReference>
<comment type="catalytic activity">
    <reaction evidence="8">
        <text>a quinone + NADH + H(+) = a quinol + NAD(+)</text>
        <dbReference type="Rhea" id="RHEA:46160"/>
        <dbReference type="ChEBI" id="CHEBI:15378"/>
        <dbReference type="ChEBI" id="CHEBI:24646"/>
        <dbReference type="ChEBI" id="CHEBI:57540"/>
        <dbReference type="ChEBI" id="CHEBI:57945"/>
        <dbReference type="ChEBI" id="CHEBI:132124"/>
        <dbReference type="EC" id="1.6.5.9"/>
    </reaction>
</comment>
<keyword evidence="6" id="KW-0560">Oxidoreductase</keyword>
<dbReference type="STRING" id="360412.LARV_01033"/>
<evidence type="ECO:0000259" key="9">
    <source>
        <dbReference type="Pfam" id="PF07992"/>
    </source>
</evidence>
<evidence type="ECO:0000256" key="2">
    <source>
        <dbReference type="ARBA" id="ARBA00012637"/>
    </source>
</evidence>
<name>A0A0S7BEC8_9CHLR</name>
<gene>
    <name evidence="11" type="ORF">LARV_01033</name>
</gene>
<keyword evidence="7" id="KW-0520">NAD</keyword>
<dbReference type="OrthoDB" id="9784880at2"/>
<dbReference type="InterPro" id="IPR036188">
    <property type="entry name" value="FAD/NAD-bd_sf"/>
</dbReference>
<feature type="domain" description="External alternative NADH-ubiquinone oxidoreductase-like C-terminal" evidence="10">
    <location>
        <begin position="351"/>
        <end position="406"/>
    </location>
</feature>
<evidence type="ECO:0000256" key="1">
    <source>
        <dbReference type="ARBA" id="ARBA00005272"/>
    </source>
</evidence>
<evidence type="ECO:0000313" key="11">
    <source>
        <dbReference type="EMBL" id="GAP13280.1"/>
    </source>
</evidence>
<dbReference type="Pfam" id="PF07992">
    <property type="entry name" value="Pyr_redox_2"/>
    <property type="match status" value="1"/>
</dbReference>
<sequence length="427" mass="46647">MKNQTKIPQVVIIGAGFGGLKAARNLADAPVHVTLVDRNNYHLFQPLLYQVATAGVAPEEIAYPVRAVFRRQRNLDFQLAQVRRVDLEHCKLVTDQGELGYDYLILAAGGRTNFFGMDSLERNAFDLKELGDAVAIRNHVLRLFERAALEPDDAARQAMLTFVVAGGGPTGVESAGALSELIRLVLSKDFPRLKVSQARVLLLEAADRLLPAMAAELSDETVRALREKGVDVRFGAAVASFDGQKITLQDGQAIPTRTLIWAAGVRAAALVETLGIPLARQGRAPVAPTLQLPDHPEVFVIGDAAYLEDRSGKALPMVAPVATQQADAATANLRALLTGKPLHAFRYRDPGSMATIGRNRAVAQIGPLKLRGFIAWAAWLFVHLMKIVGFRNRLAVLLNWAWDYLFYDRAVRLIGGPEFEPEKAALR</sequence>
<protein>
    <recommendedName>
        <fullName evidence="2">NADH:ubiquinone reductase (non-electrogenic)</fullName>
        <ecNumber evidence="2">1.6.5.9</ecNumber>
    </recommendedName>
</protein>
<reference evidence="11" key="1">
    <citation type="submission" date="2015-07" db="EMBL/GenBank/DDBJ databases">
        <title>Draft Genome Sequences of Anaerolinea thermolimosa IMO-1, Bellilinea caldifistulae GOMI-1, Leptolinea tardivitalis YMTK-2, Levilinea saccharolytica KIBI-1,Longilinea arvoryzae KOME-1, Previously Described as Members of the Anaerolineaceae (Chloroflexi).</title>
        <authorList>
            <person name="Sekiguchi Y."/>
            <person name="Ohashi A."/>
            <person name="Matsuura N."/>
            <person name="Tourlousse M.D."/>
        </authorList>
    </citation>
    <scope>NUCLEOTIDE SEQUENCE [LARGE SCALE GENOMIC DNA]</scope>
    <source>
        <strain evidence="11">KOME-1</strain>
    </source>
</reference>
<dbReference type="Gene3D" id="3.50.50.100">
    <property type="match status" value="1"/>
</dbReference>
<evidence type="ECO:0000313" key="12">
    <source>
        <dbReference type="Proteomes" id="UP000055060"/>
    </source>
</evidence>
<proteinExistence type="inferred from homology"/>
<dbReference type="PRINTS" id="PR00368">
    <property type="entry name" value="FADPNR"/>
</dbReference>
<evidence type="ECO:0000256" key="6">
    <source>
        <dbReference type="ARBA" id="ARBA00023002"/>
    </source>
</evidence>
<dbReference type="EC" id="1.6.5.9" evidence="2"/>
<keyword evidence="5" id="KW-0809">Transit peptide</keyword>
<dbReference type="PANTHER" id="PTHR43706:SF47">
    <property type="entry name" value="EXTERNAL NADH-UBIQUINONE OXIDOREDUCTASE 1, MITOCHONDRIAL-RELATED"/>
    <property type="match status" value="1"/>
</dbReference>
<evidence type="ECO:0000256" key="3">
    <source>
        <dbReference type="ARBA" id="ARBA00022630"/>
    </source>
</evidence>
<evidence type="ECO:0000256" key="7">
    <source>
        <dbReference type="ARBA" id="ARBA00023027"/>
    </source>
</evidence>
<evidence type="ECO:0000256" key="8">
    <source>
        <dbReference type="ARBA" id="ARBA00047599"/>
    </source>
</evidence>